<organism evidence="1 2">
    <name type="scientific">Acanthosepion pharaonis</name>
    <name type="common">Pharaoh cuttlefish</name>
    <name type="synonym">Sepia pharaonis</name>
    <dbReference type="NCBI Taxonomy" id="158019"/>
    <lineage>
        <taxon>Eukaryota</taxon>
        <taxon>Metazoa</taxon>
        <taxon>Spiralia</taxon>
        <taxon>Lophotrochozoa</taxon>
        <taxon>Mollusca</taxon>
        <taxon>Cephalopoda</taxon>
        <taxon>Coleoidea</taxon>
        <taxon>Decapodiformes</taxon>
        <taxon>Sepiida</taxon>
        <taxon>Sepiina</taxon>
        <taxon>Sepiidae</taxon>
        <taxon>Acanthosepion</taxon>
    </lineage>
</organism>
<reference evidence="1" key="1">
    <citation type="submission" date="2021-01" db="EMBL/GenBank/DDBJ databases">
        <authorList>
            <person name="Li R."/>
            <person name="Bekaert M."/>
        </authorList>
    </citation>
    <scope>NUCLEOTIDE SEQUENCE</scope>
    <source>
        <strain evidence="1">Farmed</strain>
    </source>
</reference>
<protein>
    <submittedName>
        <fullName evidence="1">Uncharacterized protein</fullName>
    </submittedName>
</protein>
<evidence type="ECO:0000313" key="1">
    <source>
        <dbReference type="EMBL" id="CAE1245572.1"/>
    </source>
</evidence>
<evidence type="ECO:0000313" key="2">
    <source>
        <dbReference type="Proteomes" id="UP000597762"/>
    </source>
</evidence>
<comment type="caution">
    <text evidence="1">The sequence shown here is derived from an EMBL/GenBank/DDBJ whole genome shotgun (WGS) entry which is preliminary data.</text>
</comment>
<name>A0A812BQ66_ACAPH</name>
<dbReference type="AlphaFoldDB" id="A0A812BQ66"/>
<dbReference type="EMBL" id="CAHIKZ030000931">
    <property type="protein sequence ID" value="CAE1245572.1"/>
    <property type="molecule type" value="Genomic_DNA"/>
</dbReference>
<dbReference type="Proteomes" id="UP000597762">
    <property type="component" value="Unassembled WGS sequence"/>
</dbReference>
<sequence>MLNSDNCLIPLKEDSLSEVEHLPGLSLADEEYFHEPFLCYLKNKNPATEGFNSVFDNSSGLQLFDPINESNVPENNQSTDDVFPELNDVVPVCKQAYPNLLNGDPMLPQVMDCPRIKCTKNRKYEVNLVESAEELQFVPPDSVTPVGLITFHPNAPVSHELNNNCQMLPEKNIKEENESPNKPSLQRPLRGVVGKKGDDQFESYCWKFHEIANIRRQKVELTAVKEERFDQIEEKMEKVVERLLFLFNYCQKYI</sequence>
<dbReference type="OrthoDB" id="1919336at2759"/>
<proteinExistence type="predicted"/>
<accession>A0A812BQ66</accession>
<keyword evidence="2" id="KW-1185">Reference proteome</keyword>
<gene>
    <name evidence="1" type="ORF">SPHA_24790</name>
</gene>